<proteinExistence type="predicted"/>
<feature type="domain" description="AMP-binding enzyme C-terminal" evidence="2">
    <location>
        <begin position="404"/>
        <end position="476"/>
    </location>
</feature>
<sequence>MSINPNLDRAMAQPDDALAIWFEGTSHSWREVRGFGDALEAILAAKGVSAGLPIGIVCRNNPPHAAALLSAARSDRPVVMIYTLQSLEGVANDIRKLGLAAVVALAEDWTEQAIDAAREAGTIGISCTDRASLNLSVIPGLDVLGASHQAREPQPMSISVLSSGTTGKPKLVEVSAQIFSRALATMSVSDVPGVPVRPNLAFTPISNISGLIQFLGSIARGGCVYLLERFEMESWLTALDVCAPDTLIMFAPMIHAFLEKEVPKERFGSLRAVFGGAGPLAPEVQQAFEARYGIPIYWGYGCTEIAGTAASWSPALAQEFGSTKAGSAGRAIPGVELRVVDPETGAEVPRGETGLLEARVALVGPDWIRTTDLAAIDADDFLFLRGRADQAINRGGFKILPENIANAAEEHTSVRDAVAFGIPDARLGQVPVVAIQPLDGATVTEAEVIAFLRTKLAAYAVPTRVLVMAEIPRTGALKPDLPKLKSAATQSSGLPIVATQQGRC</sequence>
<dbReference type="InterPro" id="IPR042099">
    <property type="entry name" value="ANL_N_sf"/>
</dbReference>
<gene>
    <name evidence="3" type="ORF">ACFOOT_20030</name>
</gene>
<feature type="domain" description="AMP-dependent synthetase/ligase" evidence="1">
    <location>
        <begin position="9"/>
        <end position="356"/>
    </location>
</feature>
<evidence type="ECO:0000259" key="1">
    <source>
        <dbReference type="Pfam" id="PF00501"/>
    </source>
</evidence>
<dbReference type="Gene3D" id="3.40.50.12780">
    <property type="entry name" value="N-terminal domain of ligase-like"/>
    <property type="match status" value="1"/>
</dbReference>
<dbReference type="PANTHER" id="PTHR43201">
    <property type="entry name" value="ACYL-COA SYNTHETASE"/>
    <property type="match status" value="1"/>
</dbReference>
<dbReference type="SUPFAM" id="SSF56801">
    <property type="entry name" value="Acetyl-CoA synthetase-like"/>
    <property type="match status" value="1"/>
</dbReference>
<dbReference type="InterPro" id="IPR025110">
    <property type="entry name" value="AMP-bd_C"/>
</dbReference>
<dbReference type="Gene3D" id="3.30.300.30">
    <property type="match status" value="1"/>
</dbReference>
<dbReference type="Proteomes" id="UP001595683">
    <property type="component" value="Unassembled WGS sequence"/>
</dbReference>
<evidence type="ECO:0000259" key="2">
    <source>
        <dbReference type="Pfam" id="PF13193"/>
    </source>
</evidence>
<evidence type="ECO:0000313" key="4">
    <source>
        <dbReference type="Proteomes" id="UP001595683"/>
    </source>
</evidence>
<dbReference type="Pfam" id="PF13193">
    <property type="entry name" value="AMP-binding_C"/>
    <property type="match status" value="1"/>
</dbReference>
<comment type="caution">
    <text evidence="3">The sequence shown here is derived from an EMBL/GenBank/DDBJ whole genome shotgun (WGS) entry which is preliminary data.</text>
</comment>
<dbReference type="InterPro" id="IPR000873">
    <property type="entry name" value="AMP-dep_synth/lig_dom"/>
</dbReference>
<evidence type="ECO:0000313" key="3">
    <source>
        <dbReference type="EMBL" id="MFC3673716.1"/>
    </source>
</evidence>
<reference evidence="4" key="1">
    <citation type="journal article" date="2019" name="Int. J. Syst. Evol. Microbiol.">
        <title>The Global Catalogue of Microorganisms (GCM) 10K type strain sequencing project: providing services to taxonomists for standard genome sequencing and annotation.</title>
        <authorList>
            <consortium name="The Broad Institute Genomics Platform"/>
            <consortium name="The Broad Institute Genome Sequencing Center for Infectious Disease"/>
            <person name="Wu L."/>
            <person name="Ma J."/>
        </authorList>
    </citation>
    <scope>NUCLEOTIDE SEQUENCE [LARGE SCALE GENOMIC DNA]</scope>
    <source>
        <strain evidence="4">KCTC 42224</strain>
    </source>
</reference>
<keyword evidence="4" id="KW-1185">Reference proteome</keyword>
<protein>
    <submittedName>
        <fullName evidence="3">Class I adenylate-forming enzyme family protein</fullName>
    </submittedName>
</protein>
<organism evidence="3 4">
    <name type="scientific">Novosphingobium pokkalii</name>
    <dbReference type="NCBI Taxonomy" id="1770194"/>
    <lineage>
        <taxon>Bacteria</taxon>
        <taxon>Pseudomonadati</taxon>
        <taxon>Pseudomonadota</taxon>
        <taxon>Alphaproteobacteria</taxon>
        <taxon>Sphingomonadales</taxon>
        <taxon>Sphingomonadaceae</taxon>
        <taxon>Novosphingobium</taxon>
    </lineage>
</organism>
<dbReference type="RefSeq" id="WP_191325750.1">
    <property type="nucleotide sequence ID" value="NZ_BMZP01000021.1"/>
</dbReference>
<dbReference type="InterPro" id="IPR045851">
    <property type="entry name" value="AMP-bd_C_sf"/>
</dbReference>
<dbReference type="CDD" id="cd04433">
    <property type="entry name" value="AFD_class_I"/>
    <property type="match status" value="1"/>
</dbReference>
<dbReference type="PANTHER" id="PTHR43201:SF32">
    <property type="entry name" value="2-SUCCINYLBENZOATE--COA LIGASE, CHLOROPLASTIC_PEROXISOMAL"/>
    <property type="match status" value="1"/>
</dbReference>
<accession>A0ABV7VA36</accession>
<dbReference type="Pfam" id="PF00501">
    <property type="entry name" value="AMP-binding"/>
    <property type="match status" value="1"/>
</dbReference>
<dbReference type="EMBL" id="JBHRYE010000051">
    <property type="protein sequence ID" value="MFC3673716.1"/>
    <property type="molecule type" value="Genomic_DNA"/>
</dbReference>
<name>A0ABV7VA36_9SPHN</name>